<dbReference type="SUPFAM" id="SSF117839">
    <property type="entry name" value="WWE domain"/>
    <property type="match status" value="1"/>
</dbReference>
<protein>
    <recommendedName>
        <fullName evidence="4">Poly [ADP-ribose] polymerase</fullName>
        <shortName evidence="4">PARP</shortName>
        <ecNumber evidence="4">2.4.2.-</ecNumber>
    </recommendedName>
</protein>
<dbReference type="SUPFAM" id="SSF56399">
    <property type="entry name" value="ADP-ribosylation"/>
    <property type="match status" value="1"/>
</dbReference>
<evidence type="ECO:0000256" key="3">
    <source>
        <dbReference type="ARBA" id="ARBA00024347"/>
    </source>
</evidence>
<dbReference type="EC" id="2.4.2.-" evidence="4"/>
<evidence type="ECO:0000259" key="6">
    <source>
        <dbReference type="PROSITE" id="PS51059"/>
    </source>
</evidence>
<dbReference type="PROSITE" id="PS51059">
    <property type="entry name" value="PARP_CATALYTIC"/>
    <property type="match status" value="1"/>
</dbReference>
<dbReference type="InterPro" id="IPR037197">
    <property type="entry name" value="WWE_dom_sf"/>
</dbReference>
<dbReference type="CDD" id="cd01439">
    <property type="entry name" value="TCCD_inducible_PARP_like"/>
    <property type="match status" value="1"/>
</dbReference>
<dbReference type="InterPro" id="IPR004170">
    <property type="entry name" value="WWE_dom"/>
</dbReference>
<evidence type="ECO:0000259" key="5">
    <source>
        <dbReference type="PROSITE" id="PS50918"/>
    </source>
</evidence>
<dbReference type="AlphaFoldDB" id="A0A9D3S0P7"/>
<gene>
    <name evidence="7" type="ORF">ANANG_G00146180</name>
</gene>
<comment type="subcellular location">
    <subcellularLocation>
        <location evidence="1">Nucleus</location>
    </subcellularLocation>
</comment>
<dbReference type="PANTHER" id="PTHR45740">
    <property type="entry name" value="POLY [ADP-RIBOSE] POLYMERASE"/>
    <property type="match status" value="1"/>
</dbReference>
<reference evidence="7" key="1">
    <citation type="submission" date="2021-01" db="EMBL/GenBank/DDBJ databases">
        <title>A chromosome-scale assembly of European eel, Anguilla anguilla.</title>
        <authorList>
            <person name="Henkel C."/>
            <person name="Jong-Raadsen S.A."/>
            <person name="Dufour S."/>
            <person name="Weltzien F.-A."/>
            <person name="Palstra A.P."/>
            <person name="Pelster B."/>
            <person name="Spaink H.P."/>
            <person name="Van Den Thillart G.E."/>
            <person name="Jansen H."/>
            <person name="Zahm M."/>
            <person name="Klopp C."/>
            <person name="Cedric C."/>
            <person name="Louis A."/>
            <person name="Berthelot C."/>
            <person name="Parey E."/>
            <person name="Roest Crollius H."/>
            <person name="Montfort J."/>
            <person name="Robinson-Rechavi M."/>
            <person name="Bucao C."/>
            <person name="Bouchez O."/>
            <person name="Gislard M."/>
            <person name="Lluch J."/>
            <person name="Milhes M."/>
            <person name="Lampietro C."/>
            <person name="Lopez Roques C."/>
            <person name="Donnadieu C."/>
            <person name="Braasch I."/>
            <person name="Desvignes T."/>
            <person name="Postlethwait J."/>
            <person name="Bobe J."/>
            <person name="Guiguen Y."/>
            <person name="Dirks R."/>
        </authorList>
    </citation>
    <scope>NUCLEOTIDE SEQUENCE</scope>
    <source>
        <strain evidence="7">Tag_6206</strain>
        <tissue evidence="7">Liver</tissue>
    </source>
</reference>
<keyword evidence="4" id="KW-0808">Transferase</keyword>
<feature type="domain" description="PARP catalytic" evidence="6">
    <location>
        <begin position="108"/>
        <end position="304"/>
    </location>
</feature>
<keyword evidence="4" id="KW-0520">NAD</keyword>
<dbReference type="EMBL" id="JAFIRN010000007">
    <property type="protein sequence ID" value="KAG5846102.1"/>
    <property type="molecule type" value="Genomic_DNA"/>
</dbReference>
<name>A0A9D3S0P7_ANGAN</name>
<keyword evidence="8" id="KW-1185">Reference proteome</keyword>
<dbReference type="Pfam" id="PF00644">
    <property type="entry name" value="PARP"/>
    <property type="match status" value="1"/>
</dbReference>
<evidence type="ECO:0000313" key="7">
    <source>
        <dbReference type="EMBL" id="KAG5846102.1"/>
    </source>
</evidence>
<comment type="caution">
    <text evidence="7">The sequence shown here is derived from an EMBL/GenBank/DDBJ whole genome shotgun (WGS) entry which is preliminary data.</text>
</comment>
<keyword evidence="4" id="KW-0328">Glycosyltransferase</keyword>
<dbReference type="GO" id="GO:0005634">
    <property type="term" value="C:nucleus"/>
    <property type="evidence" value="ECO:0007669"/>
    <property type="project" value="UniProtKB-SubCell"/>
</dbReference>
<organism evidence="7 8">
    <name type="scientific">Anguilla anguilla</name>
    <name type="common">European freshwater eel</name>
    <name type="synonym">Muraena anguilla</name>
    <dbReference type="NCBI Taxonomy" id="7936"/>
    <lineage>
        <taxon>Eukaryota</taxon>
        <taxon>Metazoa</taxon>
        <taxon>Chordata</taxon>
        <taxon>Craniata</taxon>
        <taxon>Vertebrata</taxon>
        <taxon>Euteleostomi</taxon>
        <taxon>Actinopterygii</taxon>
        <taxon>Neopterygii</taxon>
        <taxon>Teleostei</taxon>
        <taxon>Anguilliformes</taxon>
        <taxon>Anguillidae</taxon>
        <taxon>Anguilla</taxon>
    </lineage>
</organism>
<dbReference type="GO" id="GO:1990404">
    <property type="term" value="F:NAD+-protein mono-ADP-ribosyltransferase activity"/>
    <property type="evidence" value="ECO:0007669"/>
    <property type="project" value="TreeGrafter"/>
</dbReference>
<evidence type="ECO:0000256" key="1">
    <source>
        <dbReference type="ARBA" id="ARBA00004123"/>
    </source>
</evidence>
<dbReference type="PROSITE" id="PS50918">
    <property type="entry name" value="WWE"/>
    <property type="match status" value="1"/>
</dbReference>
<sequence>MYKGTFEELEYRDTLEENMPWFYKDECGEWRMFAENPSEKCTLTSRDIERNYCRNWNGFMIYRLDNCIYRLDFSEMKQINLTTGKQREIKRARHSTAAHSSLHSKPTHPVPSHWEKDLPFQLIPLDSSTKECKEVVKMFAETMPNVPIRSIMRIQNFKLWDSFCRKKAQLTQIKQMPIDERMLFHGTAYKNIWSICAANFDLKFAGRHGSVHGKGIYFARHASYANKFCGVPKSQNSVLPSKTMILARVLVGEYTQGERSLCQVPSKDKTMTSFYDSCIDDFNYPKTFVIFNSNQIYPEYLIEF</sequence>
<evidence type="ECO:0000256" key="2">
    <source>
        <dbReference type="ARBA" id="ARBA00023242"/>
    </source>
</evidence>
<dbReference type="InterPro" id="IPR012317">
    <property type="entry name" value="Poly(ADP-ribose)pol_cat_dom"/>
</dbReference>
<dbReference type="PANTHER" id="PTHR45740:SF4">
    <property type="entry name" value="PROTEIN MONO-ADP-RIBOSYLTRANSFERASE PARP11"/>
    <property type="match status" value="1"/>
</dbReference>
<dbReference type="Gene3D" id="3.90.228.10">
    <property type="match status" value="1"/>
</dbReference>
<dbReference type="Pfam" id="PF02825">
    <property type="entry name" value="WWE"/>
    <property type="match status" value="1"/>
</dbReference>
<dbReference type="InterPro" id="IPR051712">
    <property type="entry name" value="ARTD-AVP"/>
</dbReference>
<keyword evidence="2" id="KW-0539">Nucleus</keyword>
<proteinExistence type="inferred from homology"/>
<evidence type="ECO:0000313" key="8">
    <source>
        <dbReference type="Proteomes" id="UP001044222"/>
    </source>
</evidence>
<dbReference type="GO" id="GO:0003950">
    <property type="term" value="F:NAD+ poly-ADP-ribosyltransferase activity"/>
    <property type="evidence" value="ECO:0007669"/>
    <property type="project" value="UniProtKB-UniRule"/>
</dbReference>
<feature type="domain" description="WWE" evidence="5">
    <location>
        <begin position="7"/>
        <end position="91"/>
    </location>
</feature>
<accession>A0A9D3S0P7</accession>
<dbReference type="Proteomes" id="UP001044222">
    <property type="component" value="Chromosome 7"/>
</dbReference>
<evidence type="ECO:0000256" key="4">
    <source>
        <dbReference type="RuleBase" id="RU362114"/>
    </source>
</evidence>
<comment type="similarity">
    <text evidence="3">Belongs to the ARTD/PARP family.</text>
</comment>
<dbReference type="Gene3D" id="3.30.720.50">
    <property type="match status" value="1"/>
</dbReference>